<dbReference type="NCBIfam" id="TIGR00231">
    <property type="entry name" value="small_GTP"/>
    <property type="match status" value="1"/>
</dbReference>
<dbReference type="Gene3D" id="3.40.50.300">
    <property type="entry name" value="P-loop containing nucleotide triphosphate hydrolases"/>
    <property type="match status" value="1"/>
</dbReference>
<keyword evidence="6" id="KW-1185">Reference proteome</keyword>
<comment type="caution">
    <text evidence="5">The sequence shown here is derived from an EMBL/GenBank/DDBJ whole genome shotgun (WGS) entry which is preliminary data.</text>
</comment>
<dbReference type="GO" id="GO:0005525">
    <property type="term" value="F:GTP binding"/>
    <property type="evidence" value="ECO:0007669"/>
    <property type="project" value="InterPro"/>
</dbReference>
<dbReference type="SUPFAM" id="SSF52540">
    <property type="entry name" value="P-loop containing nucleoside triphosphate hydrolases"/>
    <property type="match status" value="1"/>
</dbReference>
<evidence type="ECO:0000313" key="6">
    <source>
        <dbReference type="Proteomes" id="UP001163046"/>
    </source>
</evidence>
<protein>
    <recommendedName>
        <fullName evidence="2">small monomeric GTPase</fullName>
        <ecNumber evidence="2">3.6.5.2</ecNumber>
    </recommendedName>
</protein>
<dbReference type="AlphaFoldDB" id="A0A9X0CFC8"/>
<keyword evidence="3" id="KW-0378">Hydrolase</keyword>
<dbReference type="EMBL" id="MU827796">
    <property type="protein sequence ID" value="KAJ7328549.1"/>
    <property type="molecule type" value="Genomic_DNA"/>
</dbReference>
<reference evidence="5" key="1">
    <citation type="submission" date="2023-01" db="EMBL/GenBank/DDBJ databases">
        <title>Genome assembly of the deep-sea coral Lophelia pertusa.</title>
        <authorList>
            <person name="Herrera S."/>
            <person name="Cordes E."/>
        </authorList>
    </citation>
    <scope>NUCLEOTIDE SEQUENCE</scope>
    <source>
        <strain evidence="5">USNM1676648</strain>
        <tissue evidence="5">Polyp</tissue>
    </source>
</reference>
<dbReference type="SMART" id="SM00175">
    <property type="entry name" value="RAB"/>
    <property type="match status" value="1"/>
</dbReference>
<evidence type="ECO:0000256" key="1">
    <source>
        <dbReference type="ARBA" id="ARBA00008344"/>
    </source>
</evidence>
<dbReference type="InterPro" id="IPR005225">
    <property type="entry name" value="Small_GTP-bd"/>
</dbReference>
<dbReference type="Proteomes" id="UP001163046">
    <property type="component" value="Unassembled WGS sequence"/>
</dbReference>
<evidence type="ECO:0000313" key="5">
    <source>
        <dbReference type="EMBL" id="KAJ7328549.1"/>
    </source>
</evidence>
<dbReference type="Pfam" id="PF00071">
    <property type="entry name" value="Ras"/>
    <property type="match status" value="1"/>
</dbReference>
<evidence type="ECO:0000256" key="3">
    <source>
        <dbReference type="ARBA" id="ARBA00022801"/>
    </source>
</evidence>
<comment type="similarity">
    <text evidence="1">Belongs to the small GTPase superfamily. Ras family.</text>
</comment>
<organism evidence="5 6">
    <name type="scientific">Desmophyllum pertusum</name>
    <dbReference type="NCBI Taxonomy" id="174260"/>
    <lineage>
        <taxon>Eukaryota</taxon>
        <taxon>Metazoa</taxon>
        <taxon>Cnidaria</taxon>
        <taxon>Anthozoa</taxon>
        <taxon>Hexacorallia</taxon>
        <taxon>Scleractinia</taxon>
        <taxon>Caryophylliina</taxon>
        <taxon>Caryophylliidae</taxon>
        <taxon>Desmophyllum</taxon>
    </lineage>
</organism>
<dbReference type="InterPro" id="IPR001806">
    <property type="entry name" value="Small_GTPase"/>
</dbReference>
<dbReference type="InterPro" id="IPR027417">
    <property type="entry name" value="P-loop_NTPase"/>
</dbReference>
<sequence>MQSRGEHSGRRMSFPQDNAGHLFQRRTRNLSIGSNSTIDEENKIIRAAVLGKDGVGKTAFTVRLLTRRFIGDYDGTLESWYQHRVDIDGQDILFHIFDTAGKNCKEKIDTCASLDIMFVLYSITDRSSFQEATLIVKYLHEAKNIPSSAIFLIASKADQKRHTEVTEFEGKLFAVNTGCCFSSAVEFRGFYGA</sequence>
<dbReference type="PROSITE" id="PS51419">
    <property type="entry name" value="RAB"/>
    <property type="match status" value="1"/>
</dbReference>
<dbReference type="GO" id="GO:0003925">
    <property type="term" value="F:G protein activity"/>
    <property type="evidence" value="ECO:0007669"/>
    <property type="project" value="UniProtKB-EC"/>
</dbReference>
<dbReference type="SMART" id="SM00173">
    <property type="entry name" value="RAS"/>
    <property type="match status" value="1"/>
</dbReference>
<dbReference type="OrthoDB" id="5953012at2759"/>
<dbReference type="EC" id="3.6.5.2" evidence="2"/>
<dbReference type="PROSITE" id="PS51421">
    <property type="entry name" value="RAS"/>
    <property type="match status" value="1"/>
</dbReference>
<name>A0A9X0CFC8_9CNID</name>
<dbReference type="PRINTS" id="PR00449">
    <property type="entry name" value="RASTRNSFRMNG"/>
</dbReference>
<dbReference type="InterPro" id="IPR051065">
    <property type="entry name" value="Ras-related_GTPase"/>
</dbReference>
<evidence type="ECO:0000256" key="2">
    <source>
        <dbReference type="ARBA" id="ARBA00011984"/>
    </source>
</evidence>
<accession>A0A9X0CFC8</accession>
<dbReference type="PANTHER" id="PTHR45704">
    <property type="entry name" value="RAS-LIKE FAMILY MEMBER 11"/>
    <property type="match status" value="1"/>
</dbReference>
<proteinExistence type="inferred from homology"/>
<evidence type="ECO:0000256" key="4">
    <source>
        <dbReference type="ARBA" id="ARBA00048098"/>
    </source>
</evidence>
<gene>
    <name evidence="5" type="ORF">OS493_024465</name>
</gene>
<comment type="catalytic activity">
    <reaction evidence="4">
        <text>GTP + H2O = GDP + phosphate + H(+)</text>
        <dbReference type="Rhea" id="RHEA:19669"/>
        <dbReference type="ChEBI" id="CHEBI:15377"/>
        <dbReference type="ChEBI" id="CHEBI:15378"/>
        <dbReference type="ChEBI" id="CHEBI:37565"/>
        <dbReference type="ChEBI" id="CHEBI:43474"/>
        <dbReference type="ChEBI" id="CHEBI:58189"/>
        <dbReference type="EC" id="3.6.5.2"/>
    </reaction>
</comment>